<dbReference type="Pfam" id="PF13458">
    <property type="entry name" value="Peripla_BP_6"/>
    <property type="match status" value="1"/>
</dbReference>
<dbReference type="InterPro" id="IPR028082">
    <property type="entry name" value="Peripla_BP_I"/>
</dbReference>
<dbReference type="EMBL" id="SNQG01000002">
    <property type="protein sequence ID" value="TEW67916.1"/>
    <property type="molecule type" value="Genomic_DNA"/>
</dbReference>
<name>A0A4Y8AGP5_9SPHI</name>
<proteinExistence type="inferred from homology"/>
<evidence type="ECO:0000256" key="3">
    <source>
        <dbReference type="SAM" id="MobiDB-lite"/>
    </source>
</evidence>
<feature type="domain" description="Leucine-binding protein" evidence="4">
    <location>
        <begin position="96"/>
        <end position="374"/>
    </location>
</feature>
<dbReference type="SUPFAM" id="SSF53822">
    <property type="entry name" value="Periplasmic binding protein-like I"/>
    <property type="match status" value="1"/>
</dbReference>
<comment type="similarity">
    <text evidence="1">Belongs to the leucine-binding protein family.</text>
</comment>
<evidence type="ECO:0000313" key="5">
    <source>
        <dbReference type="EMBL" id="TEW67916.1"/>
    </source>
</evidence>
<evidence type="ECO:0000256" key="2">
    <source>
        <dbReference type="ARBA" id="ARBA00022729"/>
    </source>
</evidence>
<feature type="region of interest" description="Disordered" evidence="3">
    <location>
        <begin position="40"/>
        <end position="65"/>
    </location>
</feature>
<protein>
    <submittedName>
        <fullName evidence="5">Amino acid ABC transporter substrate-binding protein</fullName>
    </submittedName>
</protein>
<dbReference type="PROSITE" id="PS51257">
    <property type="entry name" value="PROKAR_LIPOPROTEIN"/>
    <property type="match status" value="1"/>
</dbReference>
<comment type="caution">
    <text evidence="5">The sequence shown here is derived from an EMBL/GenBank/DDBJ whole genome shotgun (WGS) entry which is preliminary data.</text>
</comment>
<reference evidence="5 6" key="1">
    <citation type="journal article" date="2016" name="Int. J. Syst. Evol. Microbiol.">
        <title>Proposal of Mucilaginibacter phyllosphaerae sp. nov. isolated from the phyllosphere of Galium album.</title>
        <authorList>
            <person name="Aydogan E.L."/>
            <person name="Busse H.J."/>
            <person name="Moser G."/>
            <person name="Muller C."/>
            <person name="Kampfer P."/>
            <person name="Glaeser S.P."/>
        </authorList>
    </citation>
    <scope>NUCLEOTIDE SEQUENCE [LARGE SCALE GENOMIC DNA]</scope>
    <source>
        <strain evidence="5 6">PP-F2FG21</strain>
    </source>
</reference>
<sequence length="420" mass="46552">MTSVRNHRPPLSGNKWLIFVLTALIMGACSPKVRTVPSNTVKTTTENPVVKKDKPADKPPVKTPEARVSPISLVLPLNLDHAATGQSYTSANLNAANMSVDYYQGFKLGLDSATADGANFKIQIFDSKGNAAQAHSLGLNPQVKNAELIVGPIFPDDVKAFTAMLTKPRKPVISPLSPAAPATFRNPNLITMTPPLEYHAMGAATYVAKSLKPQKVFILTSGFSEEKLYAAPFKHTLDSLSKRKIQVIILTVVRGNLTPLAKQLNNKVQNVFVIPSTKQSFLMVTLRSLDTLSNKFPVTVFGHPNWEKFAFLKAALLQRLNTHITSSDKVDYKSAETNTFLRNYRRTYHTEPTDFAIKGFDQGLYFGQLLAEGEDMNKPELKDFTGLHNSFHFVKKPGLGWINTHVDILKYQNFDLKKVQ</sequence>
<evidence type="ECO:0000313" key="6">
    <source>
        <dbReference type="Proteomes" id="UP000297248"/>
    </source>
</evidence>
<accession>A0A4Y8AGP5</accession>
<dbReference type="Proteomes" id="UP000297248">
    <property type="component" value="Unassembled WGS sequence"/>
</dbReference>
<gene>
    <name evidence="5" type="ORF">E2R65_07985</name>
</gene>
<dbReference type="Gene3D" id="3.40.50.2300">
    <property type="match status" value="2"/>
</dbReference>
<evidence type="ECO:0000259" key="4">
    <source>
        <dbReference type="Pfam" id="PF13458"/>
    </source>
</evidence>
<dbReference type="AlphaFoldDB" id="A0A4Y8AGP5"/>
<dbReference type="InterPro" id="IPR028081">
    <property type="entry name" value="Leu-bd"/>
</dbReference>
<feature type="compositionally biased region" description="Basic and acidic residues" evidence="3">
    <location>
        <begin position="49"/>
        <end position="60"/>
    </location>
</feature>
<evidence type="ECO:0000256" key="1">
    <source>
        <dbReference type="ARBA" id="ARBA00010062"/>
    </source>
</evidence>
<keyword evidence="2" id="KW-0732">Signal</keyword>
<organism evidence="5 6">
    <name type="scientific">Mucilaginibacter phyllosphaerae</name>
    <dbReference type="NCBI Taxonomy" id="1812349"/>
    <lineage>
        <taxon>Bacteria</taxon>
        <taxon>Pseudomonadati</taxon>
        <taxon>Bacteroidota</taxon>
        <taxon>Sphingobacteriia</taxon>
        <taxon>Sphingobacteriales</taxon>
        <taxon>Sphingobacteriaceae</taxon>
        <taxon>Mucilaginibacter</taxon>
    </lineage>
</organism>